<sequence length="104" mass="11329">MIDISCKILPGLGHSARHAEEGVAIAKEVAKQGIRKIIATPSRIEDVGTQKMEVVKQVHLLNKRLIAESIPVMILPRQEISSNENIVSGLQDGDIIPLHTSGYL</sequence>
<organism evidence="6 7">
    <name type="scientific">Radiobacillus deserti</name>
    <dbReference type="NCBI Taxonomy" id="2594883"/>
    <lineage>
        <taxon>Bacteria</taxon>
        <taxon>Bacillati</taxon>
        <taxon>Bacillota</taxon>
        <taxon>Bacilli</taxon>
        <taxon>Bacillales</taxon>
        <taxon>Bacillaceae</taxon>
        <taxon>Radiobacillus</taxon>
    </lineage>
</organism>
<evidence type="ECO:0000256" key="1">
    <source>
        <dbReference type="ARBA" id="ARBA00005750"/>
    </source>
</evidence>
<dbReference type="Pfam" id="PF19567">
    <property type="entry name" value="CpsB_CapC"/>
    <property type="match status" value="1"/>
</dbReference>
<dbReference type="PANTHER" id="PTHR39181">
    <property type="entry name" value="TYROSINE-PROTEIN PHOSPHATASE YWQE"/>
    <property type="match status" value="1"/>
</dbReference>
<dbReference type="Gene3D" id="3.20.20.140">
    <property type="entry name" value="Metal-dependent hydrolases"/>
    <property type="match status" value="1"/>
</dbReference>
<dbReference type="PANTHER" id="PTHR39181:SF1">
    <property type="entry name" value="TYROSINE-PROTEIN PHOSPHATASE YWQE"/>
    <property type="match status" value="1"/>
</dbReference>
<name>A0A516KJA1_9BACI</name>
<dbReference type="InterPro" id="IPR016667">
    <property type="entry name" value="Caps_polysacc_synth_CpsB/CapC"/>
</dbReference>
<dbReference type="GO" id="GO:0030145">
    <property type="term" value="F:manganese ion binding"/>
    <property type="evidence" value="ECO:0007669"/>
    <property type="project" value="InterPro"/>
</dbReference>
<keyword evidence="3" id="KW-0378">Hydrolase</keyword>
<comment type="similarity">
    <text evidence="1">Belongs to the metallo-dependent hydrolases superfamily. CpsB/CapC family.</text>
</comment>
<reference evidence="6 7" key="1">
    <citation type="submission" date="2019-07" db="EMBL/GenBank/DDBJ databases">
        <authorList>
            <person name="Li J."/>
        </authorList>
    </citation>
    <scope>NUCLEOTIDE SEQUENCE [LARGE SCALE GENOMIC DNA]</scope>
    <source>
        <strain evidence="6 7">TKL69</strain>
    </source>
</reference>
<protein>
    <recommendedName>
        <fullName evidence="2">protein-tyrosine-phosphatase</fullName>
        <ecNumber evidence="2">3.1.3.48</ecNumber>
    </recommendedName>
</protein>
<evidence type="ECO:0000313" key="7">
    <source>
        <dbReference type="Proteomes" id="UP000315215"/>
    </source>
</evidence>
<gene>
    <name evidence="6" type="ORF">FN924_15555</name>
</gene>
<keyword evidence="4" id="KW-0904">Protein phosphatase</keyword>
<dbReference type="GO" id="GO:0004725">
    <property type="term" value="F:protein tyrosine phosphatase activity"/>
    <property type="evidence" value="ECO:0007669"/>
    <property type="project" value="UniProtKB-EC"/>
</dbReference>
<dbReference type="EMBL" id="CP041666">
    <property type="protein sequence ID" value="QDP41464.1"/>
    <property type="molecule type" value="Genomic_DNA"/>
</dbReference>
<dbReference type="OrthoDB" id="9788539at2"/>
<proteinExistence type="inferred from homology"/>
<dbReference type="Proteomes" id="UP000315215">
    <property type="component" value="Chromosome"/>
</dbReference>
<evidence type="ECO:0000256" key="3">
    <source>
        <dbReference type="ARBA" id="ARBA00022801"/>
    </source>
</evidence>
<evidence type="ECO:0000256" key="4">
    <source>
        <dbReference type="ARBA" id="ARBA00022912"/>
    </source>
</evidence>
<dbReference type="EC" id="3.1.3.48" evidence="2"/>
<evidence type="ECO:0000256" key="5">
    <source>
        <dbReference type="ARBA" id="ARBA00051722"/>
    </source>
</evidence>
<evidence type="ECO:0000256" key="2">
    <source>
        <dbReference type="ARBA" id="ARBA00013064"/>
    </source>
</evidence>
<comment type="catalytic activity">
    <reaction evidence="5">
        <text>O-phospho-L-tyrosyl-[protein] + H2O = L-tyrosyl-[protein] + phosphate</text>
        <dbReference type="Rhea" id="RHEA:10684"/>
        <dbReference type="Rhea" id="RHEA-COMP:10136"/>
        <dbReference type="Rhea" id="RHEA-COMP:20101"/>
        <dbReference type="ChEBI" id="CHEBI:15377"/>
        <dbReference type="ChEBI" id="CHEBI:43474"/>
        <dbReference type="ChEBI" id="CHEBI:46858"/>
        <dbReference type="ChEBI" id="CHEBI:61978"/>
        <dbReference type="EC" id="3.1.3.48"/>
    </reaction>
</comment>
<keyword evidence="7" id="KW-1185">Reference proteome</keyword>
<accession>A0A516KJA1</accession>
<dbReference type="AlphaFoldDB" id="A0A516KJA1"/>
<evidence type="ECO:0000313" key="6">
    <source>
        <dbReference type="EMBL" id="QDP41464.1"/>
    </source>
</evidence>
<dbReference type="KEGG" id="aqt:FN924_15555"/>